<dbReference type="RefSeq" id="WP_114833764.1">
    <property type="nucleotide sequence ID" value="NZ_LR699114.1"/>
</dbReference>
<comment type="caution">
    <text evidence="1">The sequence shown here is derived from an EMBL/GenBank/DDBJ whole genome shotgun (WGS) entry which is preliminary data.</text>
</comment>
<proteinExistence type="predicted"/>
<dbReference type="EMBL" id="QQAX01000004">
    <property type="protein sequence ID" value="RDI46999.1"/>
    <property type="molecule type" value="Genomic_DNA"/>
</dbReference>
<name>A0A370GU33_9COXI</name>
<dbReference type="OrthoDB" id="5630417at2"/>
<protein>
    <submittedName>
        <fullName evidence="1">Uncharacterized protein</fullName>
    </submittedName>
</protein>
<dbReference type="Proteomes" id="UP000254720">
    <property type="component" value="Unassembled WGS sequence"/>
</dbReference>
<accession>A0A370GU33</accession>
<sequence length="1096" mass="125845">MRLTTLLTHAISQISNTINTLHRQHNVLDENEANARHALLYINTCLPFYKENKSSLPNNEFDLLIETIMCLPHNSKILEEMVYLLIIVNDILQERTPSEKRFQTISSVIEKLPDSIFENIKIDRTSKTANYIKSKLNKPIELIDPAAVKKENVVVMLKGVEEYNGEENFEAVDKLLDSNALPSSEQISLLVKLIDDYALGKFQETELTTILHALYSNNKDKDEFTKNFLKAYQISYDGFYRKSNGKNVLLKGIAIIFPILDKHLTPGQLLEFLSEINFDLKDPQASENDNAYYYYFNIIKLFKGEKNTGELYDYNGRVLSQIIYEEYGRLHSIMQILSRDTLSGIELSKSPVLALLPPHIQSDISEQKRSVQVEFEKFITLFVQVNQNASKHQQRNISLFFFKHYDVIRQLLCIMGSESIYYMRNHLAGTVLNLERTLEFLPRLPEELLQPLAQYFNQCGVTTKKHPEQIDAFKTCIIALKTLINLQAHKEELETNFSSMSDYYLSIAKGKTPQEFLNALAKILLSFILQKNNIDLTDKVISEIFKRIKPTQFAQLAAASQHMAQDEYRDVYLNLLQLDLIGGNIDAFLHDTHQQNDLGQKLAHHNERIRTKLIAQSISPKTALHYDKNLCVIVQPANITSQVNKGNLIVVLWTYLTQLKKETDKLLAKAKMTDVKNTQRLAAIAAAIEMLQKSIKQNQLNPTFEIVNALTTGNAQALIEKIIRNIDALIAHNAETSSVFNEFAQHTKDQCEIIKQTKNQPTNKIDLSYFRVEQWSKEKFATFFLGDEVGCCLATTNSQFQAMVQRRMDDAMLFHVAIDQITGRPAALIWLYLAETADKDIVLIANFFEVNTKYAVNDSLRLALLNALLLFTQKYCEANPNIKGFYMNQLSYGWNIKDIRHYPLTELVIADKLGGPFIPDIDAEQIDMEDLDTCKQIQELTKQKYYLVSLNQNQFHKFDSAILASDIKPEMIDKDMLIQNAVFLIAKYETKLDKVMQLIIDKHRLELAPFYQASLERDANFINDVNFALQNSLDFESANDPTKEKNLSGKSNMDSLGFFSSPKFTKEENYLIAHRHDNEQAQHQYDKRFGLIIRKS</sequence>
<dbReference type="AlphaFoldDB" id="A0A370GU33"/>
<organism evidence="1 2">
    <name type="scientific">Aquicella lusitana</name>
    <dbReference type="NCBI Taxonomy" id="254246"/>
    <lineage>
        <taxon>Bacteria</taxon>
        <taxon>Pseudomonadati</taxon>
        <taxon>Pseudomonadota</taxon>
        <taxon>Gammaproteobacteria</taxon>
        <taxon>Legionellales</taxon>
        <taxon>Coxiellaceae</taxon>
        <taxon>Aquicella</taxon>
    </lineage>
</organism>
<reference evidence="1 2" key="1">
    <citation type="submission" date="2018-07" db="EMBL/GenBank/DDBJ databases">
        <title>Genomic Encyclopedia of Type Strains, Phase IV (KMG-IV): sequencing the most valuable type-strain genomes for metagenomic binning, comparative biology and taxonomic classification.</title>
        <authorList>
            <person name="Goeker M."/>
        </authorList>
    </citation>
    <scope>NUCLEOTIDE SEQUENCE [LARGE SCALE GENOMIC DNA]</scope>
    <source>
        <strain evidence="1 2">DSM 16500</strain>
    </source>
</reference>
<evidence type="ECO:0000313" key="2">
    <source>
        <dbReference type="Proteomes" id="UP000254720"/>
    </source>
</evidence>
<evidence type="ECO:0000313" key="1">
    <source>
        <dbReference type="EMBL" id="RDI46999.1"/>
    </source>
</evidence>
<keyword evidence="2" id="KW-1185">Reference proteome</keyword>
<gene>
    <name evidence="1" type="ORF">C8D86_104126</name>
</gene>